<dbReference type="GO" id="GO:0016887">
    <property type="term" value="F:ATP hydrolysis activity"/>
    <property type="evidence" value="ECO:0007669"/>
    <property type="project" value="InterPro"/>
</dbReference>
<dbReference type="Pfam" id="PF00005">
    <property type="entry name" value="ABC_tran"/>
    <property type="match status" value="2"/>
</dbReference>
<dbReference type="InterPro" id="IPR003439">
    <property type="entry name" value="ABC_transporter-like_ATP-bd"/>
</dbReference>
<feature type="domain" description="ABC transporter" evidence="11">
    <location>
        <begin position="711"/>
        <end position="934"/>
    </location>
</feature>
<feature type="transmembrane region" description="Helical" evidence="10">
    <location>
        <begin position="1236"/>
        <end position="1256"/>
    </location>
</feature>
<proteinExistence type="predicted"/>
<dbReference type="Gene3D" id="1.20.1560.10">
    <property type="entry name" value="ABC transporter type 1, transmembrane domain"/>
    <property type="match status" value="2"/>
</dbReference>
<gene>
    <name evidence="13" type="ORF">O0I10_004213</name>
</gene>
<keyword evidence="2" id="KW-0813">Transport</keyword>
<dbReference type="InterPro" id="IPR036640">
    <property type="entry name" value="ABC1_TM_sf"/>
</dbReference>
<feature type="transmembrane region" description="Helical" evidence="10">
    <location>
        <begin position="181"/>
        <end position="203"/>
    </location>
</feature>
<dbReference type="CDD" id="cd18596">
    <property type="entry name" value="ABC_6TM_VMR1_D1_like"/>
    <property type="match status" value="1"/>
</dbReference>
<evidence type="ECO:0008006" key="15">
    <source>
        <dbReference type="Google" id="ProtNLM"/>
    </source>
</evidence>
<evidence type="ECO:0000256" key="6">
    <source>
        <dbReference type="ARBA" id="ARBA00022840"/>
    </source>
</evidence>
<dbReference type="FunFam" id="3.40.50.300:FF:000630">
    <property type="entry name" value="ATP-binding cassette (ABC) transporter, putative"/>
    <property type="match status" value="1"/>
</dbReference>
<evidence type="ECO:0000259" key="12">
    <source>
        <dbReference type="PROSITE" id="PS50929"/>
    </source>
</evidence>
<evidence type="ECO:0000313" key="13">
    <source>
        <dbReference type="EMBL" id="KAJ8659986.1"/>
    </source>
</evidence>
<dbReference type="EMBL" id="JARTCD010000015">
    <property type="protein sequence ID" value="KAJ8659986.1"/>
    <property type="molecule type" value="Genomic_DNA"/>
</dbReference>
<feature type="transmembrane region" description="Helical" evidence="10">
    <location>
        <begin position="1051"/>
        <end position="1076"/>
    </location>
</feature>
<dbReference type="CDD" id="cd18604">
    <property type="entry name" value="ABC_6TM_VMR1_D2_like"/>
    <property type="match status" value="1"/>
</dbReference>
<dbReference type="CDD" id="cd03244">
    <property type="entry name" value="ABCC_MRP_domain2"/>
    <property type="match status" value="1"/>
</dbReference>
<dbReference type="Proteomes" id="UP001234581">
    <property type="component" value="Unassembled WGS sequence"/>
</dbReference>
<feature type="transmembrane region" description="Helical" evidence="10">
    <location>
        <begin position="215"/>
        <end position="235"/>
    </location>
</feature>
<dbReference type="GO" id="GO:0005524">
    <property type="term" value="F:ATP binding"/>
    <property type="evidence" value="ECO:0007669"/>
    <property type="project" value="UniProtKB-KW"/>
</dbReference>
<evidence type="ECO:0000256" key="1">
    <source>
        <dbReference type="ARBA" id="ARBA00004141"/>
    </source>
</evidence>
<evidence type="ECO:0000256" key="5">
    <source>
        <dbReference type="ARBA" id="ARBA00022741"/>
    </source>
</evidence>
<dbReference type="SUPFAM" id="SSF90123">
    <property type="entry name" value="ABC transporter transmembrane region"/>
    <property type="match status" value="2"/>
</dbReference>
<dbReference type="GO" id="GO:0000329">
    <property type="term" value="C:fungal-type vacuole membrane"/>
    <property type="evidence" value="ECO:0007669"/>
    <property type="project" value="TreeGrafter"/>
</dbReference>
<sequence length="1571" mass="177012">MDPHLLLWKLSPSPPPSSFSTAIITTTTTTTTTTTNDTNNESNNEIDSFDTLLPTLVLPAILLLSIIYLLYHRHRRQATNPFDLKQDVLQQQQDAILPDDHNDDESLCHQQHQQQEPSSSSSSRYCKHLQLVLSCIVATGWLCCMMMVDVYAAVYFVIWVVLVMITLVSPLYQLYPARHYIYVFTFYYGILMVDAGYRIYAAFQSELWMMAPVLLRWWIIYGGVCTVLFILTGTVPQPLHPKNLVPETGTVTIKEEGYILRNDRRLSPEATASIFSWALFQWINPLVMLGYSRPLETHDLYALSFQHLARFAHMDFLCSAYGSISTSSTRKILYRLYHANRRTIWTQFACSTLAVVFAYAQPYYQQRFLEYFEQRQHMNVETAYGYAFAMFAAAMIRLLFMGIQLWAGRRWNVRTLCMLDSEIYAKTLRRKESHHTSTGKITNLMSVDADRIADIPASIFMFYNAPLELAIAIFYLYNLLGVASVIGLGMFLILSPVSWFLIRQLRIAYDNLSSAEDRRNQLLNELFQGIRMIKYAAWESTWQSKIMGARDVELGHLKHTFVMDVAMSIGYLMAPVLVSACAFIWYVKVDNHELSASVVFVSITLFDMLRNPIMLIPDAISVFTEAYVSLKRISEYLDHPEVDNDDDQQEQRNSTNLGFESSSVFTWPRDHGINNDNGTKKEHDSNNNNDNERKPLLDTPLSSSPPSPPSYGAAAAAESLPLFQLRIPHGFDFPKNKLSLVIGPTGSGKSSLLHAVLGEMDTISGGSHHPAMVSYVAQHPFLQQTSIRDNILFGMPYHKARYHQVLHQCALVKDLAILPDGDMTEIGEKGISLSGGQKQRVSLARAVYSMAQTVLLDDCLSAVDTHTAQHIFQSCLLGNLLKDRTVVMVTHHVQLCLPAAKFLVKMDPEGRVAAFGDTDTLLKAGTLVDVIGSSRCHVEDDVMATTGKDHQQQHDNGNAAAAAAAAVAQDKQGDRFISEERAARGHVKFKVHATYLKACGGWPFWVLLCLFFVGSRVLVFVETWWLRTWAAAYSIDSLTTTTSNDDVPVDYYIMVYVLLCIAFVACDTVRNVLLYYGSLRGARRLFDQLLDRVIHAPMRFFDTTPIGRLLNRFGADMVVIDMQMARTASMMVECITGMVASSIIISAITPQFILVALITAVVYAVVGILYLHSSRELKRLNSISRSPIYSHFTETLTGAVTIRAFAQSRRFLVNMYNKLDEFASPFYTLWMVNRWLLVRMDTAGACMTLGAAILLLKNQDTIDAGMAGISLIYARSFLSHVYWMIRQYTQVEMNLNAVERVQEYLELEQEPQGQSLPPKQWPNKATLKIRHLDVRYAAHLDPVLCNVSLDIHHKEKIGVVGRTGSGKTTLGLALFRFIEASTGSIFLDGIDIAHVDIYQLRSRLTMIPQDAALFSGTVRSNLDPCNEHTDTILWRALSRVHMTSTIKSLDESVTDGGANWSQGQRQLLCMARALLKKSPLIVMDEATASIDFDMDAKIQQTIHTEFADSTLICIAHRLHTIIDYDRVLVLDQGRVAEFDTPRQLLSKSNSLFRAMCEQSGDLDTLVKRAIQ</sequence>
<feature type="domain" description="ABC transmembrane type-1" evidence="12">
    <location>
        <begin position="348"/>
        <end position="625"/>
    </location>
</feature>
<evidence type="ECO:0000256" key="2">
    <source>
        <dbReference type="ARBA" id="ARBA00022448"/>
    </source>
</evidence>
<feature type="domain" description="ABC transporter" evidence="11">
    <location>
        <begin position="1329"/>
        <end position="1557"/>
    </location>
</feature>
<dbReference type="PROSITE" id="PS50929">
    <property type="entry name" value="ABC_TM1F"/>
    <property type="match status" value="2"/>
</dbReference>
<evidence type="ECO:0000256" key="7">
    <source>
        <dbReference type="ARBA" id="ARBA00022989"/>
    </source>
</evidence>
<organism evidence="13 14">
    <name type="scientific">Lichtheimia ornata</name>
    <dbReference type="NCBI Taxonomy" id="688661"/>
    <lineage>
        <taxon>Eukaryota</taxon>
        <taxon>Fungi</taxon>
        <taxon>Fungi incertae sedis</taxon>
        <taxon>Mucoromycota</taxon>
        <taxon>Mucoromycotina</taxon>
        <taxon>Mucoromycetes</taxon>
        <taxon>Mucorales</taxon>
        <taxon>Lichtheimiaceae</taxon>
        <taxon>Lichtheimia</taxon>
    </lineage>
</organism>
<dbReference type="RefSeq" id="XP_058344899.1">
    <property type="nucleotide sequence ID" value="XM_058484274.1"/>
</dbReference>
<evidence type="ECO:0000256" key="8">
    <source>
        <dbReference type="ARBA" id="ARBA00023136"/>
    </source>
</evidence>
<evidence type="ECO:0000259" key="11">
    <source>
        <dbReference type="PROSITE" id="PS50893"/>
    </source>
</evidence>
<dbReference type="InterPro" id="IPR027417">
    <property type="entry name" value="P-loop_NTPase"/>
</dbReference>
<dbReference type="SUPFAM" id="SSF52540">
    <property type="entry name" value="P-loop containing nucleoside triphosphate hydrolases"/>
    <property type="match status" value="2"/>
</dbReference>
<comment type="caution">
    <text evidence="13">The sequence shown here is derived from an EMBL/GenBank/DDBJ whole genome shotgun (WGS) entry which is preliminary data.</text>
</comment>
<keyword evidence="7 10" id="KW-1133">Transmembrane helix</keyword>
<dbReference type="Gene3D" id="3.40.50.300">
    <property type="entry name" value="P-loop containing nucleotide triphosphate hydrolases"/>
    <property type="match status" value="2"/>
</dbReference>
<feature type="transmembrane region" description="Helical" evidence="10">
    <location>
        <begin position="1152"/>
        <end position="1171"/>
    </location>
</feature>
<keyword evidence="3 10" id="KW-0812">Transmembrane</keyword>
<evidence type="ECO:0000256" key="4">
    <source>
        <dbReference type="ARBA" id="ARBA00022737"/>
    </source>
</evidence>
<feature type="transmembrane region" description="Helical" evidence="10">
    <location>
        <begin position="52"/>
        <end position="71"/>
    </location>
</feature>
<keyword evidence="4" id="KW-0677">Repeat</keyword>
<keyword evidence="14" id="KW-1185">Reference proteome</keyword>
<feature type="transmembrane region" description="Helical" evidence="10">
    <location>
        <begin position="384"/>
        <end position="406"/>
    </location>
</feature>
<feature type="transmembrane region" description="Helical" evidence="10">
    <location>
        <begin position="483"/>
        <end position="502"/>
    </location>
</feature>
<accession>A0AAD7V7M5</accession>
<dbReference type="PROSITE" id="PS50893">
    <property type="entry name" value="ABC_TRANSPORTER_2"/>
    <property type="match status" value="2"/>
</dbReference>
<protein>
    <recommendedName>
        <fullName evidence="15">P-loop containing nucleoside triphosphate hydrolase protein</fullName>
    </recommendedName>
</protein>
<dbReference type="PANTHER" id="PTHR24223:SF353">
    <property type="entry name" value="ABC TRANSPORTER ATP-BINDING PROTEIN_PERMEASE VMR1-RELATED"/>
    <property type="match status" value="1"/>
</dbReference>
<comment type="subcellular location">
    <subcellularLocation>
        <location evidence="1">Membrane</location>
        <topology evidence="1">Multi-pass membrane protein</topology>
    </subcellularLocation>
</comment>
<feature type="domain" description="ABC transmembrane type-1" evidence="12">
    <location>
        <begin position="1006"/>
        <end position="1293"/>
    </location>
</feature>
<dbReference type="InterPro" id="IPR003593">
    <property type="entry name" value="AAA+_ATPase"/>
</dbReference>
<dbReference type="GO" id="GO:0140359">
    <property type="term" value="F:ABC-type transporter activity"/>
    <property type="evidence" value="ECO:0007669"/>
    <property type="project" value="InterPro"/>
</dbReference>
<dbReference type="InterPro" id="IPR050173">
    <property type="entry name" value="ABC_transporter_C-like"/>
</dbReference>
<dbReference type="SMART" id="SM00382">
    <property type="entry name" value="AAA"/>
    <property type="match status" value="2"/>
</dbReference>
<feature type="transmembrane region" description="Helical" evidence="10">
    <location>
        <begin position="1127"/>
        <end position="1146"/>
    </location>
</feature>
<feature type="transmembrane region" description="Helical" evidence="10">
    <location>
        <begin position="154"/>
        <end position="174"/>
    </location>
</feature>
<evidence type="ECO:0000313" key="14">
    <source>
        <dbReference type="Proteomes" id="UP001234581"/>
    </source>
</evidence>
<feature type="transmembrane region" description="Helical" evidence="10">
    <location>
        <begin position="455"/>
        <end position="477"/>
    </location>
</feature>
<keyword evidence="6" id="KW-0067">ATP-binding</keyword>
<reference evidence="13 14" key="1">
    <citation type="submission" date="2023-03" db="EMBL/GenBank/DDBJ databases">
        <title>Genome sequence of Lichtheimia ornata CBS 291.66.</title>
        <authorList>
            <person name="Mohabir J.T."/>
            <person name="Shea T.P."/>
            <person name="Kurbessoian T."/>
            <person name="Berby B."/>
            <person name="Fontaine J."/>
            <person name="Livny J."/>
            <person name="Gnirke A."/>
            <person name="Stajich J.E."/>
            <person name="Cuomo C.A."/>
        </authorList>
    </citation>
    <scope>NUCLEOTIDE SEQUENCE [LARGE SCALE GENOMIC DNA]</scope>
    <source>
        <strain evidence="13">CBS 291.66</strain>
    </source>
</reference>
<name>A0AAD7V7M5_9FUNG</name>
<dbReference type="InterPro" id="IPR011527">
    <property type="entry name" value="ABC1_TM_dom"/>
</dbReference>
<evidence type="ECO:0000256" key="3">
    <source>
        <dbReference type="ARBA" id="ARBA00022692"/>
    </source>
</evidence>
<keyword evidence="8 10" id="KW-0472">Membrane</keyword>
<feature type="compositionally biased region" description="Basic and acidic residues" evidence="9">
    <location>
        <begin position="668"/>
        <end position="696"/>
    </location>
</feature>
<feature type="transmembrane region" description="Helical" evidence="10">
    <location>
        <begin position="344"/>
        <end position="364"/>
    </location>
</feature>
<dbReference type="GeneID" id="83211626"/>
<dbReference type="PANTHER" id="PTHR24223">
    <property type="entry name" value="ATP-BINDING CASSETTE SUB-FAMILY C"/>
    <property type="match status" value="1"/>
</dbReference>
<feature type="transmembrane region" description="Helical" evidence="10">
    <location>
        <begin position="565"/>
        <end position="586"/>
    </location>
</feature>
<dbReference type="FunFam" id="3.40.50.300:FF:000973">
    <property type="entry name" value="Multidrug resistance-associated protein 4"/>
    <property type="match status" value="1"/>
</dbReference>
<dbReference type="InterPro" id="IPR017871">
    <property type="entry name" value="ABC_transporter-like_CS"/>
</dbReference>
<feature type="transmembrane region" description="Helical" evidence="10">
    <location>
        <begin position="1004"/>
        <end position="1026"/>
    </location>
</feature>
<feature type="region of interest" description="Disordered" evidence="9">
    <location>
        <begin position="661"/>
        <end position="713"/>
    </location>
</feature>
<dbReference type="PROSITE" id="PS00211">
    <property type="entry name" value="ABC_TRANSPORTER_1"/>
    <property type="match status" value="1"/>
</dbReference>
<evidence type="ECO:0000256" key="9">
    <source>
        <dbReference type="SAM" id="MobiDB-lite"/>
    </source>
</evidence>
<dbReference type="FunFam" id="1.20.1560.10:FF:000013">
    <property type="entry name" value="ABC transporter C family member 2"/>
    <property type="match status" value="1"/>
</dbReference>
<keyword evidence="5" id="KW-0547">Nucleotide-binding</keyword>
<evidence type="ECO:0000256" key="10">
    <source>
        <dbReference type="SAM" id="Phobius"/>
    </source>
</evidence>
<dbReference type="Pfam" id="PF00664">
    <property type="entry name" value="ABC_membrane"/>
    <property type="match status" value="2"/>
</dbReference>
<dbReference type="CDD" id="cd03250">
    <property type="entry name" value="ABCC_MRP_domain1"/>
    <property type="match status" value="1"/>
</dbReference>